<dbReference type="EMBL" id="JAVDYB010000001">
    <property type="protein sequence ID" value="MDR7277333.1"/>
    <property type="molecule type" value="Genomic_DNA"/>
</dbReference>
<evidence type="ECO:0000256" key="2">
    <source>
        <dbReference type="ARBA" id="ARBA00012438"/>
    </source>
</evidence>
<dbReference type="InterPro" id="IPR004358">
    <property type="entry name" value="Sig_transdc_His_kin-like_C"/>
</dbReference>
<dbReference type="GO" id="GO:0004673">
    <property type="term" value="F:protein histidine kinase activity"/>
    <property type="evidence" value="ECO:0007669"/>
    <property type="project" value="UniProtKB-EC"/>
</dbReference>
<feature type="domain" description="Histidine kinase" evidence="8">
    <location>
        <begin position="1"/>
        <end position="100"/>
    </location>
</feature>
<dbReference type="Gene3D" id="3.30.565.10">
    <property type="entry name" value="Histidine kinase-like ATPase, C-terminal domain"/>
    <property type="match status" value="1"/>
</dbReference>
<dbReference type="Proteomes" id="UP001183643">
    <property type="component" value="Unassembled WGS sequence"/>
</dbReference>
<dbReference type="SMART" id="SM00387">
    <property type="entry name" value="HATPase_c"/>
    <property type="match status" value="1"/>
</dbReference>
<dbReference type="InterPro" id="IPR005467">
    <property type="entry name" value="His_kinase_dom"/>
</dbReference>
<dbReference type="PANTHER" id="PTHR43711:SF1">
    <property type="entry name" value="HISTIDINE KINASE 1"/>
    <property type="match status" value="1"/>
</dbReference>
<keyword evidence="5 9" id="KW-0418">Kinase</keyword>
<evidence type="ECO:0000256" key="7">
    <source>
        <dbReference type="SAM" id="MobiDB-lite"/>
    </source>
</evidence>
<name>A0AAE4CAR7_9ACTN</name>
<dbReference type="Pfam" id="PF02518">
    <property type="entry name" value="HATPase_c"/>
    <property type="match status" value="1"/>
</dbReference>
<comment type="caution">
    <text evidence="9">The sequence shown here is derived from an EMBL/GenBank/DDBJ whole genome shotgun (WGS) entry which is preliminary data.</text>
</comment>
<dbReference type="PANTHER" id="PTHR43711">
    <property type="entry name" value="TWO-COMPONENT HISTIDINE KINASE"/>
    <property type="match status" value="1"/>
</dbReference>
<reference evidence="9" key="1">
    <citation type="submission" date="2023-07" db="EMBL/GenBank/DDBJ databases">
        <title>Sequencing the genomes of 1000 actinobacteria strains.</title>
        <authorList>
            <person name="Klenk H.-P."/>
        </authorList>
    </citation>
    <scope>NUCLEOTIDE SEQUENCE</scope>
    <source>
        <strain evidence="9">DSM 44707</strain>
    </source>
</reference>
<feature type="region of interest" description="Disordered" evidence="7">
    <location>
        <begin position="80"/>
        <end position="105"/>
    </location>
</feature>
<dbReference type="GO" id="GO:0000160">
    <property type="term" value="P:phosphorelay signal transduction system"/>
    <property type="evidence" value="ECO:0007669"/>
    <property type="project" value="UniProtKB-KW"/>
</dbReference>
<evidence type="ECO:0000313" key="9">
    <source>
        <dbReference type="EMBL" id="MDR7277333.1"/>
    </source>
</evidence>
<sequence length="105" mass="10936">MSNAVRHSRPGGTVTISSRMGRGELVIEVADTGSGIADTDLPHIFERFWRADQSRSRHTGGSGLGLAVVRKLAEAHGGRVSVVSSPGRGSTFTVHLPVGGDTSEA</sequence>
<evidence type="ECO:0000313" key="10">
    <source>
        <dbReference type="Proteomes" id="UP001183643"/>
    </source>
</evidence>
<evidence type="ECO:0000256" key="3">
    <source>
        <dbReference type="ARBA" id="ARBA00022553"/>
    </source>
</evidence>
<protein>
    <recommendedName>
        <fullName evidence="2">histidine kinase</fullName>
        <ecNumber evidence="2">2.7.13.3</ecNumber>
    </recommendedName>
</protein>
<dbReference type="SUPFAM" id="SSF55874">
    <property type="entry name" value="ATPase domain of HSP90 chaperone/DNA topoisomerase II/histidine kinase"/>
    <property type="match status" value="1"/>
</dbReference>
<dbReference type="PRINTS" id="PR00344">
    <property type="entry name" value="BCTRLSENSOR"/>
</dbReference>
<dbReference type="AlphaFoldDB" id="A0AAE4CAR7"/>
<dbReference type="InterPro" id="IPR050736">
    <property type="entry name" value="Sensor_HK_Regulatory"/>
</dbReference>
<evidence type="ECO:0000256" key="5">
    <source>
        <dbReference type="ARBA" id="ARBA00022777"/>
    </source>
</evidence>
<evidence type="ECO:0000259" key="8">
    <source>
        <dbReference type="PROSITE" id="PS50109"/>
    </source>
</evidence>
<keyword evidence="6" id="KW-0902">Two-component regulatory system</keyword>
<accession>A0AAE4CAR7</accession>
<dbReference type="CDD" id="cd00075">
    <property type="entry name" value="HATPase"/>
    <property type="match status" value="1"/>
</dbReference>
<proteinExistence type="predicted"/>
<dbReference type="InterPro" id="IPR036890">
    <property type="entry name" value="HATPase_C_sf"/>
</dbReference>
<dbReference type="InterPro" id="IPR003594">
    <property type="entry name" value="HATPase_dom"/>
</dbReference>
<gene>
    <name evidence="9" type="ORF">J2S41_004111</name>
</gene>
<organism evidence="9 10">
    <name type="scientific">Catenuloplanes atrovinosus</name>
    <dbReference type="NCBI Taxonomy" id="137266"/>
    <lineage>
        <taxon>Bacteria</taxon>
        <taxon>Bacillati</taxon>
        <taxon>Actinomycetota</taxon>
        <taxon>Actinomycetes</taxon>
        <taxon>Micromonosporales</taxon>
        <taxon>Micromonosporaceae</taxon>
        <taxon>Catenuloplanes</taxon>
    </lineage>
</organism>
<evidence type="ECO:0000256" key="6">
    <source>
        <dbReference type="ARBA" id="ARBA00023012"/>
    </source>
</evidence>
<evidence type="ECO:0000256" key="1">
    <source>
        <dbReference type="ARBA" id="ARBA00000085"/>
    </source>
</evidence>
<dbReference type="EC" id="2.7.13.3" evidence="2"/>
<keyword evidence="10" id="KW-1185">Reference proteome</keyword>
<dbReference type="FunFam" id="3.30.565.10:FF:000006">
    <property type="entry name" value="Sensor histidine kinase WalK"/>
    <property type="match status" value="1"/>
</dbReference>
<evidence type="ECO:0000256" key="4">
    <source>
        <dbReference type="ARBA" id="ARBA00022679"/>
    </source>
</evidence>
<dbReference type="PROSITE" id="PS50109">
    <property type="entry name" value="HIS_KIN"/>
    <property type="match status" value="1"/>
</dbReference>
<keyword evidence="4" id="KW-0808">Transferase</keyword>
<keyword evidence="3" id="KW-0597">Phosphoprotein</keyword>
<comment type="catalytic activity">
    <reaction evidence="1">
        <text>ATP + protein L-histidine = ADP + protein N-phospho-L-histidine.</text>
        <dbReference type="EC" id="2.7.13.3"/>
    </reaction>
</comment>
<feature type="compositionally biased region" description="Low complexity" evidence="7">
    <location>
        <begin position="80"/>
        <end position="90"/>
    </location>
</feature>